<dbReference type="PANTHER" id="PTHR32429">
    <property type="match status" value="1"/>
</dbReference>
<comment type="caution">
    <text evidence="5">The sequence shown here is derived from an EMBL/GenBank/DDBJ whole genome shotgun (WGS) entry which is preliminary data.</text>
</comment>
<keyword evidence="2" id="KW-0547">Nucleotide-binding</keyword>
<keyword evidence="6" id="KW-1185">Reference proteome</keyword>
<dbReference type="Gene3D" id="1.10.8.1070">
    <property type="match status" value="1"/>
</dbReference>
<evidence type="ECO:0000256" key="3">
    <source>
        <dbReference type="ARBA" id="ARBA00022840"/>
    </source>
</evidence>
<dbReference type="EMBL" id="LVLJ01002675">
    <property type="protein sequence ID" value="OAE24175.1"/>
    <property type="molecule type" value="Genomic_DNA"/>
</dbReference>
<evidence type="ECO:0000259" key="4">
    <source>
        <dbReference type="Pfam" id="PF21228"/>
    </source>
</evidence>
<feature type="domain" description="Ribulose bisphosphate carboxylase/oxygenase activase AAA helical" evidence="4">
    <location>
        <begin position="373"/>
        <end position="470"/>
    </location>
</feature>
<comment type="subcellular location">
    <subcellularLocation>
        <location evidence="1">Plastid</location>
        <location evidence="1">Chloroplast stroma</location>
    </subcellularLocation>
</comment>
<dbReference type="InterPro" id="IPR027417">
    <property type="entry name" value="P-loop_NTPase"/>
</dbReference>
<name>A0A176VVL5_MARPO</name>
<dbReference type="AlphaFoldDB" id="A0A176VVL5"/>
<evidence type="ECO:0000313" key="5">
    <source>
        <dbReference type="EMBL" id="OAE24175.1"/>
    </source>
</evidence>
<proteinExistence type="predicted"/>
<dbReference type="SUPFAM" id="SSF52540">
    <property type="entry name" value="P-loop containing nucleoside triphosphate hydrolases"/>
    <property type="match status" value="1"/>
</dbReference>
<organism evidence="5 6">
    <name type="scientific">Marchantia polymorpha subsp. ruderalis</name>
    <dbReference type="NCBI Taxonomy" id="1480154"/>
    <lineage>
        <taxon>Eukaryota</taxon>
        <taxon>Viridiplantae</taxon>
        <taxon>Streptophyta</taxon>
        <taxon>Embryophyta</taxon>
        <taxon>Marchantiophyta</taxon>
        <taxon>Marchantiopsida</taxon>
        <taxon>Marchantiidae</taxon>
        <taxon>Marchantiales</taxon>
        <taxon>Marchantiaceae</taxon>
        <taxon>Marchantia</taxon>
    </lineage>
</organism>
<evidence type="ECO:0000256" key="1">
    <source>
        <dbReference type="ARBA" id="ARBA00004470"/>
    </source>
</evidence>
<dbReference type="InterPro" id="IPR044960">
    <property type="entry name" value="RCA-like"/>
</dbReference>
<dbReference type="GO" id="GO:0009570">
    <property type="term" value="C:chloroplast stroma"/>
    <property type="evidence" value="ECO:0007669"/>
    <property type="project" value="UniProtKB-SubCell"/>
</dbReference>
<sequence>MSGEETTVSHQSAAGARSALGVRKSSVLYREPKRTFLYGGAAIVVPRNDDDYDDDGFRRKRTQAKMELVGLNPSVGIGVVSNIGFSSAQLSSSGASVCSCSGLRRRNQFRSLSSSAQIGGNAVACSSSQPSLGTLKGSRIVCCATPPSSSASPQEEDVAAVEEKSEQFLADDGQIKDKPTKAFKSSWTAKDLEGNDYLYRLGKEADNLNITVGARAGMIDDLFVGKFLGVEADIVFKYRQKVTRQFAHLQGDYYIAPLFLEKVGVWGGKGQGKSFQIELICKALDLEPVIMSAGEMESEWAENTQCTVNNQIVVGTLMNLCDNPTRVSIGQEWREADIVKRVPIIVTGNDFSTLWAPLIRDGRMDKFYWQPTREDIVNTVFRMYSKDGITIEEIGSIVDIFPNQALDFYGALRSRTYDKEVLKWANEIGIENLGRKLINKKRDEPLPVFIAPEQTLEKLIEAGESLVEEQNMVNNMRLSDVYMKKQTGPGVSLLG</sequence>
<reference evidence="5" key="1">
    <citation type="submission" date="2016-03" db="EMBL/GenBank/DDBJ databases">
        <title>Mechanisms controlling the formation of the plant cell surface in tip-growing cells are functionally conserved among land plants.</title>
        <authorList>
            <person name="Honkanen S."/>
            <person name="Jones V.A."/>
            <person name="Morieri G."/>
            <person name="Champion C."/>
            <person name="Hetherington A.J."/>
            <person name="Kelly S."/>
            <person name="Saint-Marcoux D."/>
            <person name="Proust H."/>
            <person name="Prescott H."/>
            <person name="Dolan L."/>
        </authorList>
    </citation>
    <scope>NUCLEOTIDE SEQUENCE [LARGE SCALE GENOMIC DNA]</scope>
    <source>
        <tissue evidence="5">Whole gametophyte</tissue>
    </source>
</reference>
<gene>
    <name evidence="5" type="ORF">AXG93_2752s1910</name>
</gene>
<dbReference type="InterPro" id="IPR048571">
    <property type="entry name" value="RuBisCO_activase_AAA_helical"/>
</dbReference>
<keyword evidence="3" id="KW-0067">ATP-binding</keyword>
<evidence type="ECO:0000313" key="6">
    <source>
        <dbReference type="Proteomes" id="UP000077202"/>
    </source>
</evidence>
<accession>A0A176VVL5</accession>
<dbReference type="PANTHER" id="PTHR32429:SF11">
    <property type="entry name" value="RIBULOSE BISPHOSPHATE CARBOXYLASE_OXYGENASE ACTIVASE, CHLOROPLASTIC"/>
    <property type="match status" value="1"/>
</dbReference>
<dbReference type="Pfam" id="PF21228">
    <property type="entry name" value="RuBisCO_activase_AAA_helical"/>
    <property type="match status" value="1"/>
</dbReference>
<dbReference type="GO" id="GO:0005524">
    <property type="term" value="F:ATP binding"/>
    <property type="evidence" value="ECO:0007669"/>
    <property type="project" value="UniProtKB-KW"/>
</dbReference>
<evidence type="ECO:0000256" key="2">
    <source>
        <dbReference type="ARBA" id="ARBA00022741"/>
    </source>
</evidence>
<dbReference type="Gene3D" id="3.40.50.300">
    <property type="entry name" value="P-loop containing nucleotide triphosphate hydrolases"/>
    <property type="match status" value="1"/>
</dbReference>
<protein>
    <recommendedName>
        <fullName evidence="4">Ribulose bisphosphate carboxylase/oxygenase activase AAA helical domain-containing protein</fullName>
    </recommendedName>
</protein>
<dbReference type="Proteomes" id="UP000077202">
    <property type="component" value="Unassembled WGS sequence"/>
</dbReference>